<dbReference type="EMBL" id="HBED01047322">
    <property type="protein sequence ID" value="CAD8325322.1"/>
    <property type="molecule type" value="Transcribed_RNA"/>
</dbReference>
<dbReference type="AlphaFoldDB" id="A0A7R9WI66"/>
<evidence type="ECO:0000256" key="1">
    <source>
        <dbReference type="SAM" id="MobiDB-lite"/>
    </source>
</evidence>
<organism evidence="4">
    <name type="scientific">Pseudictyota dubia</name>
    <dbReference type="NCBI Taxonomy" id="2749911"/>
    <lineage>
        <taxon>Eukaryota</taxon>
        <taxon>Sar</taxon>
        <taxon>Stramenopiles</taxon>
        <taxon>Ochrophyta</taxon>
        <taxon>Bacillariophyta</taxon>
        <taxon>Mediophyceae</taxon>
        <taxon>Biddulphiophycidae</taxon>
        <taxon>Eupodiscales</taxon>
        <taxon>Odontellaceae</taxon>
        <taxon>Pseudictyota</taxon>
    </lineage>
</organism>
<name>A0A7R9WI66_9STRA</name>
<keyword evidence="2" id="KW-0472">Membrane</keyword>
<evidence type="ECO:0008006" key="5">
    <source>
        <dbReference type="Google" id="ProtNLM"/>
    </source>
</evidence>
<feature type="compositionally biased region" description="Low complexity" evidence="1">
    <location>
        <begin position="48"/>
        <end position="67"/>
    </location>
</feature>
<feature type="chain" id="PRO_5031219600" description="Expansin-like EG45 domain-containing protein" evidence="3">
    <location>
        <begin position="20"/>
        <end position="464"/>
    </location>
</feature>
<evidence type="ECO:0000256" key="2">
    <source>
        <dbReference type="SAM" id="Phobius"/>
    </source>
</evidence>
<feature type="region of interest" description="Disordered" evidence="1">
    <location>
        <begin position="20"/>
        <end position="113"/>
    </location>
</feature>
<keyword evidence="3" id="KW-0732">Signal</keyword>
<reference evidence="4" key="1">
    <citation type="submission" date="2021-01" db="EMBL/GenBank/DDBJ databases">
        <authorList>
            <person name="Corre E."/>
            <person name="Pelletier E."/>
            <person name="Niang G."/>
            <person name="Scheremetjew M."/>
            <person name="Finn R."/>
            <person name="Kale V."/>
            <person name="Holt S."/>
            <person name="Cochrane G."/>
            <person name="Meng A."/>
            <person name="Brown T."/>
            <person name="Cohen L."/>
        </authorList>
    </citation>
    <scope>NUCLEOTIDE SEQUENCE</scope>
    <source>
        <strain evidence="4">CCMP147</strain>
    </source>
</reference>
<sequence length="464" mass="46469">MRLSPLLLSSWLLASSGPAFRPAAAKKGGSSGGGSGGGRQPSGGGYKPSSPTGSRPSSPSSPSSSYPRPAPTPTIRSPSGPIPSTTKSYYNPRPSYKPLSPTGAPTTRSGGGGFSGASKKVLLGAAAAGAAAGTAVTVAAGYFLYGGRRSSPYCRGTDADRFLSGRCPRGTSTTNHECSAQVPLCAIPESIRAEWDLGPTAPPAVDVLFDGSVCSVVPLAASNGVETNATNASSAEVPAVVERSAAVDGVVGQSGLGNCVDLIAASGGCGSYGTGNMFAYDDDVGTCGCCASTQVTQLGSGTNFSSAVYRIYDVNFDNLGGDAGQGRAAPTHCISGSTMFYPRRVSELTDGTLDDVGGGEATYACECGPCDECGTAGPRYVDWSGPFVVSDDVGEMTSSDSAGTEQSPRFDPVDACLCGTAEAEVCDAYGTLSSAHSLLGGTGSSFSVQVTIIAAVAVLFAGRR</sequence>
<protein>
    <recommendedName>
        <fullName evidence="5">Expansin-like EG45 domain-containing protein</fullName>
    </recommendedName>
</protein>
<keyword evidence="2" id="KW-1133">Transmembrane helix</keyword>
<proteinExistence type="predicted"/>
<accession>A0A7R9WI66</accession>
<keyword evidence="2" id="KW-0812">Transmembrane</keyword>
<feature type="transmembrane region" description="Helical" evidence="2">
    <location>
        <begin position="438"/>
        <end position="461"/>
    </location>
</feature>
<gene>
    <name evidence="4" type="ORF">TDUB1175_LOCUS23742</name>
</gene>
<evidence type="ECO:0000256" key="3">
    <source>
        <dbReference type="SAM" id="SignalP"/>
    </source>
</evidence>
<evidence type="ECO:0000313" key="4">
    <source>
        <dbReference type="EMBL" id="CAD8325322.1"/>
    </source>
</evidence>
<feature type="signal peptide" evidence="3">
    <location>
        <begin position="1"/>
        <end position="19"/>
    </location>
</feature>
<feature type="compositionally biased region" description="Gly residues" evidence="1">
    <location>
        <begin position="29"/>
        <end position="46"/>
    </location>
</feature>